<comment type="caution">
    <text evidence="13">The sequence shown here is derived from an EMBL/GenBank/DDBJ whole genome shotgun (WGS) entry which is preliminary data.</text>
</comment>
<feature type="binding site" evidence="10">
    <location>
        <position position="263"/>
    </location>
    <ligand>
        <name>Zn(2+)</name>
        <dbReference type="ChEBI" id="CHEBI:29105"/>
    </ligand>
</feature>
<dbReference type="SUPFAM" id="SSF50249">
    <property type="entry name" value="Nucleic acid-binding proteins"/>
    <property type="match status" value="1"/>
</dbReference>
<proteinExistence type="inferred from homology"/>
<dbReference type="Pfam" id="PF16745">
    <property type="entry name" value="RsgA_N"/>
    <property type="match status" value="1"/>
</dbReference>
<dbReference type="InterPro" id="IPR010914">
    <property type="entry name" value="RsgA_GTPase_dom"/>
</dbReference>
<keyword evidence="3 10" id="KW-0479">Metal-binding</keyword>
<gene>
    <name evidence="10 13" type="primary">rsgA</name>
    <name evidence="13" type="ORF">H9630_03200</name>
</gene>
<dbReference type="RefSeq" id="WP_191714032.1">
    <property type="nucleotide sequence ID" value="NZ_JACSPU010000001.1"/>
</dbReference>
<feature type="binding site" evidence="10">
    <location>
        <position position="257"/>
    </location>
    <ligand>
        <name>Zn(2+)</name>
        <dbReference type="ChEBI" id="CHEBI:29105"/>
    </ligand>
</feature>
<feature type="binding site" evidence="10">
    <location>
        <begin position="169"/>
        <end position="177"/>
    </location>
    <ligand>
        <name>GTP</name>
        <dbReference type="ChEBI" id="CHEBI:37565"/>
    </ligand>
</feature>
<evidence type="ECO:0000256" key="5">
    <source>
        <dbReference type="ARBA" id="ARBA00022741"/>
    </source>
</evidence>
<dbReference type="InterPro" id="IPR027417">
    <property type="entry name" value="P-loop_NTPase"/>
</dbReference>
<organism evidence="13 14">
    <name type="scientific">Planococcus wigleyi</name>
    <dbReference type="NCBI Taxonomy" id="2762216"/>
    <lineage>
        <taxon>Bacteria</taxon>
        <taxon>Bacillati</taxon>
        <taxon>Bacillota</taxon>
        <taxon>Bacilli</taxon>
        <taxon>Bacillales</taxon>
        <taxon>Caryophanaceae</taxon>
        <taxon>Planococcus</taxon>
    </lineage>
</organism>
<evidence type="ECO:0000256" key="9">
    <source>
        <dbReference type="ARBA" id="ARBA00023134"/>
    </source>
</evidence>
<keyword evidence="7 10" id="KW-0862">Zinc</keyword>
<dbReference type="CDD" id="cd01854">
    <property type="entry name" value="YjeQ_EngC"/>
    <property type="match status" value="1"/>
</dbReference>
<dbReference type="PROSITE" id="PS50936">
    <property type="entry name" value="ENGC_GTPASE"/>
    <property type="match status" value="1"/>
</dbReference>
<dbReference type="CDD" id="cd04466">
    <property type="entry name" value="S1_YloQ_GTPase"/>
    <property type="match status" value="1"/>
</dbReference>
<comment type="cofactor">
    <cofactor evidence="10">
        <name>Zn(2+)</name>
        <dbReference type="ChEBI" id="CHEBI:29105"/>
    </cofactor>
    <text evidence="10">Binds 1 zinc ion per subunit.</text>
</comment>
<comment type="function">
    <text evidence="10">One of several proteins that assist in the late maturation steps of the functional core of the 30S ribosomal subunit. Helps release RbfA from mature subunits. May play a role in the assembly of ribosomal proteins into the subunit. Circularly permuted GTPase that catalyzes slow GTP hydrolysis, GTPase activity is stimulated by the 30S ribosomal subunit.</text>
</comment>
<feature type="binding site" evidence="10">
    <location>
        <position position="250"/>
    </location>
    <ligand>
        <name>Zn(2+)</name>
        <dbReference type="ChEBI" id="CHEBI:29105"/>
    </ligand>
</feature>
<feature type="binding site" evidence="10">
    <location>
        <position position="255"/>
    </location>
    <ligand>
        <name>Zn(2+)</name>
        <dbReference type="ChEBI" id="CHEBI:29105"/>
    </ligand>
</feature>
<protein>
    <recommendedName>
        <fullName evidence="10">Small ribosomal subunit biogenesis GTPase RsgA</fullName>
        <ecNumber evidence="10">3.6.1.-</ecNumber>
    </recommendedName>
</protein>
<dbReference type="Gene3D" id="1.10.40.50">
    <property type="entry name" value="Probable gtpase engc, domain 3"/>
    <property type="match status" value="1"/>
</dbReference>
<evidence type="ECO:0000313" key="13">
    <source>
        <dbReference type="EMBL" id="MBD8013813.1"/>
    </source>
</evidence>
<dbReference type="InterPro" id="IPR031944">
    <property type="entry name" value="RsgA_N"/>
</dbReference>
<dbReference type="PANTHER" id="PTHR32120:SF11">
    <property type="entry name" value="SMALL RIBOSOMAL SUBUNIT BIOGENESIS GTPASE RSGA 1, MITOCHONDRIAL-RELATED"/>
    <property type="match status" value="1"/>
</dbReference>
<dbReference type="InterPro" id="IPR004881">
    <property type="entry name" value="Ribosome_biogen_GTPase_RsgA"/>
</dbReference>
<evidence type="ECO:0000256" key="4">
    <source>
        <dbReference type="ARBA" id="ARBA00022730"/>
    </source>
</evidence>
<evidence type="ECO:0000256" key="10">
    <source>
        <dbReference type="HAMAP-Rule" id="MF_01820"/>
    </source>
</evidence>
<keyword evidence="5 10" id="KW-0547">Nucleotide-binding</keyword>
<keyword evidence="2 10" id="KW-0690">Ribosome biogenesis</keyword>
<evidence type="ECO:0000256" key="3">
    <source>
        <dbReference type="ARBA" id="ARBA00022723"/>
    </source>
</evidence>
<dbReference type="PANTHER" id="PTHR32120">
    <property type="entry name" value="SMALL RIBOSOMAL SUBUNIT BIOGENESIS GTPASE RSGA"/>
    <property type="match status" value="1"/>
</dbReference>
<reference evidence="13 14" key="1">
    <citation type="submission" date="2020-08" db="EMBL/GenBank/DDBJ databases">
        <title>A Genomic Blueprint of the Chicken Gut Microbiome.</title>
        <authorList>
            <person name="Gilroy R."/>
            <person name="Ravi A."/>
            <person name="Getino M."/>
            <person name="Pursley I."/>
            <person name="Horton D.L."/>
            <person name="Alikhan N.-F."/>
            <person name="Baker D."/>
            <person name="Gharbi K."/>
            <person name="Hall N."/>
            <person name="Watson M."/>
            <person name="Adriaenssens E.M."/>
            <person name="Foster-Nyarko E."/>
            <person name="Jarju S."/>
            <person name="Secka A."/>
            <person name="Antonio M."/>
            <person name="Oren A."/>
            <person name="Chaudhuri R."/>
            <person name="La Ragione R.M."/>
            <person name="Hildebrand F."/>
            <person name="Pallen M.J."/>
        </authorList>
    </citation>
    <scope>NUCLEOTIDE SEQUENCE [LARGE SCALE GENOMIC DNA]</scope>
    <source>
        <strain evidence="13 14">Sa1BUA13</strain>
    </source>
</reference>
<comment type="similarity">
    <text evidence="10">Belongs to the TRAFAC class YlqF/YawG GTPase family. RsgA subfamily.</text>
</comment>
<dbReference type="Gene3D" id="2.40.50.140">
    <property type="entry name" value="Nucleic acid-binding proteins"/>
    <property type="match status" value="1"/>
</dbReference>
<accession>A0ABR8WA83</accession>
<evidence type="ECO:0000256" key="1">
    <source>
        <dbReference type="ARBA" id="ARBA00022490"/>
    </source>
</evidence>
<feature type="binding site" evidence="10">
    <location>
        <begin position="115"/>
        <end position="118"/>
    </location>
    <ligand>
        <name>GTP</name>
        <dbReference type="ChEBI" id="CHEBI:37565"/>
    </ligand>
</feature>
<dbReference type="Gene3D" id="3.40.50.300">
    <property type="entry name" value="P-loop containing nucleotide triphosphate hydrolases"/>
    <property type="match status" value="1"/>
</dbReference>
<keyword evidence="8 10" id="KW-0694">RNA-binding</keyword>
<dbReference type="InterPro" id="IPR012340">
    <property type="entry name" value="NA-bd_OB-fold"/>
</dbReference>
<keyword evidence="9 10" id="KW-0342">GTP-binding</keyword>
<keyword evidence="1 10" id="KW-0963">Cytoplasm</keyword>
<evidence type="ECO:0000256" key="2">
    <source>
        <dbReference type="ARBA" id="ARBA00022517"/>
    </source>
</evidence>
<keyword evidence="6 10" id="KW-0378">Hydrolase</keyword>
<dbReference type="EMBL" id="JACSPU010000001">
    <property type="protein sequence ID" value="MBD8013813.1"/>
    <property type="molecule type" value="Genomic_DNA"/>
</dbReference>
<dbReference type="HAMAP" id="MF_01820">
    <property type="entry name" value="GTPase_RsgA"/>
    <property type="match status" value="1"/>
</dbReference>
<evidence type="ECO:0000259" key="12">
    <source>
        <dbReference type="PROSITE" id="PS51721"/>
    </source>
</evidence>
<sequence length="299" mass="34177">MPKGQIRKALSGFYYVLDEDGQRYIQCRGRGVFRNRQITPLVGDYVDYKAENNDLEGTILHVYERKNELVRPPISNVDQAILVFSAKQPDFHPLLLDRFLTAIESHSIQPIICLTKMDLLKEAEKDKIQRYVADYEKIGYEVIPTFIDDPALKDRLMPVLEGKISVLAGQSGVGKSTLLNTILPSLELKTDDISKALNRGKHTTRHVELIAVNNGLLADTPGFSSFDFETIEREELSACFPEFAARSNDCKFRECLHMNEPKCAIKAAVEANEIPDYRYKHYLKFLEEIMSRKPRYSND</sequence>
<evidence type="ECO:0000256" key="7">
    <source>
        <dbReference type="ARBA" id="ARBA00022833"/>
    </source>
</evidence>
<comment type="subcellular location">
    <subcellularLocation>
        <location evidence="10">Cytoplasm</location>
    </subcellularLocation>
</comment>
<dbReference type="SUPFAM" id="SSF52540">
    <property type="entry name" value="P-loop containing nucleoside triphosphate hydrolases"/>
    <property type="match status" value="1"/>
</dbReference>
<dbReference type="EC" id="3.6.1.-" evidence="10"/>
<keyword evidence="4 10" id="KW-0699">rRNA-binding</keyword>
<dbReference type="PROSITE" id="PS51721">
    <property type="entry name" value="G_CP"/>
    <property type="match status" value="1"/>
</dbReference>
<evidence type="ECO:0000313" key="14">
    <source>
        <dbReference type="Proteomes" id="UP000658980"/>
    </source>
</evidence>
<evidence type="ECO:0000259" key="11">
    <source>
        <dbReference type="PROSITE" id="PS50936"/>
    </source>
</evidence>
<dbReference type="InterPro" id="IPR030378">
    <property type="entry name" value="G_CP_dom"/>
</dbReference>
<name>A0ABR8WA83_9BACL</name>
<feature type="domain" description="EngC GTPase" evidence="11">
    <location>
        <begin position="75"/>
        <end position="224"/>
    </location>
</feature>
<comment type="subunit">
    <text evidence="10">Monomer. Associates with 30S ribosomal subunit, binds 16S rRNA.</text>
</comment>
<dbReference type="Pfam" id="PF03193">
    <property type="entry name" value="RsgA_GTPase"/>
    <property type="match status" value="1"/>
</dbReference>
<dbReference type="NCBIfam" id="TIGR00157">
    <property type="entry name" value="ribosome small subunit-dependent GTPase A"/>
    <property type="match status" value="1"/>
</dbReference>
<evidence type="ECO:0000256" key="8">
    <source>
        <dbReference type="ARBA" id="ARBA00022884"/>
    </source>
</evidence>
<keyword evidence="14" id="KW-1185">Reference proteome</keyword>
<evidence type="ECO:0000256" key="6">
    <source>
        <dbReference type="ARBA" id="ARBA00022801"/>
    </source>
</evidence>
<feature type="domain" description="CP-type G" evidence="12">
    <location>
        <begin position="66"/>
        <end position="226"/>
    </location>
</feature>
<dbReference type="Proteomes" id="UP000658980">
    <property type="component" value="Unassembled WGS sequence"/>
</dbReference>